<evidence type="ECO:0000313" key="2">
    <source>
        <dbReference type="EMBL" id="AHZ32875.1"/>
    </source>
</evidence>
<evidence type="ECO:0000256" key="1">
    <source>
        <dbReference type="SAM" id="MobiDB-lite"/>
    </source>
</evidence>
<organism evidence="2 3">
    <name type="scientific">Rotavirus G</name>
    <dbReference type="NCBI Taxonomy" id="183407"/>
    <lineage>
        <taxon>Viruses</taxon>
        <taxon>Riboviria</taxon>
        <taxon>Orthornavirae</taxon>
        <taxon>Duplornaviricota</taxon>
        <taxon>Resentoviricetes</taxon>
        <taxon>Reovirales</taxon>
        <taxon>Sedoreoviridae</taxon>
        <taxon>Rotavirus</taxon>
        <taxon>Rotavirus gammagastroenteritidis</taxon>
    </lineage>
</organism>
<name>A0A024CEF3_9REOV</name>
<protein>
    <submittedName>
        <fullName evidence="2">Non-structural protein 4</fullName>
    </submittedName>
</protein>
<sequence length="187" mass="21573">MEEEAIQNMTQMLIAALTENIDYKKIAQIVITAIVAFFFNKKVAAPTVKKMLTKVKERVNEKIDSVIDQSMLRLGTVQNSKEMVTSCLAKEMQKMDAIVRNIEEASMDFDVMARFDEKSIDIDKKLKGIEESMERRMRDFEIKMNALMKSITQCTKKKETTTNQTQLQTSVQPYTGPKKEYDPRDKL</sequence>
<gene>
    <name evidence="2" type="primary">NSP4</name>
    <name evidence="2" type="ORF">L312_42277gpNSP4</name>
</gene>
<dbReference type="EMBL" id="KJ752082">
    <property type="protein sequence ID" value="AHZ32875.1"/>
    <property type="molecule type" value="Genomic_RNA"/>
</dbReference>
<proteinExistence type="predicted"/>
<feature type="region of interest" description="Disordered" evidence="1">
    <location>
        <begin position="156"/>
        <end position="187"/>
    </location>
</feature>
<reference evidence="2 3" key="1">
    <citation type="journal article" date="2015" name="Genome Announc.">
        <title>Complete genomic sequence for an avian group g rotavirus from South Africa.</title>
        <authorList>
            <person name="Stucker K.M."/>
            <person name="Stockwell T.B."/>
            <person name="Nyaga M.M."/>
            <person name="Halpin R.A."/>
            <person name="Fedorova N."/>
            <person name="Akopov A."/>
            <person name="Ngoveni H."/>
            <person name="Peenze I."/>
            <person name="Seheri M.L."/>
            <person name="Mphahlele M.J."/>
            <person name="Wentworth D.E."/>
        </authorList>
    </citation>
    <scope>NUCLEOTIDE SEQUENCE [LARGE SCALE GENOMIC DNA]</scope>
    <source>
        <strain evidence="2">RVG/chicken/ZAF/MRC-DPRU1679/2011/GXP[X]</strain>
    </source>
</reference>
<feature type="compositionally biased region" description="Basic and acidic residues" evidence="1">
    <location>
        <begin position="177"/>
        <end position="187"/>
    </location>
</feature>
<dbReference type="Proteomes" id="UP000167086">
    <property type="component" value="Genome"/>
</dbReference>
<evidence type="ECO:0000313" key="3">
    <source>
        <dbReference type="Proteomes" id="UP000167086"/>
    </source>
</evidence>
<accession>A0A024CEF3</accession>